<dbReference type="RefSeq" id="WP_097528099.1">
    <property type="nucleotide sequence ID" value="NZ_LODU01000038.1"/>
</dbReference>
<dbReference type="EMBL" id="LODU01000038">
    <property type="protein sequence ID" value="POH29829.1"/>
    <property type="molecule type" value="Genomic_DNA"/>
</dbReference>
<proteinExistence type="predicted"/>
<reference evidence="1 2" key="1">
    <citation type="journal article" date="2014" name="Syst. Appl. Microbiol.">
        <title>Microsymbionts of Phaseolus vulgaris in acid and alkaline soils of Mexico.</title>
        <authorList>
            <person name="Verastegui-Valdes M.M."/>
            <person name="Zhang Y.J."/>
            <person name="Rivera-Orduna F.N."/>
            <person name="Cheng H.P."/>
            <person name="Sui X.H."/>
            <person name="Wang E.T."/>
        </authorList>
    </citation>
    <scope>NUCLEOTIDE SEQUENCE [LARGE SCALE GENOMIC DNA]</scope>
    <source>
        <strain evidence="1 2">FG01</strain>
    </source>
</reference>
<protein>
    <recommendedName>
        <fullName evidence="3">Restriction endonuclease</fullName>
    </recommendedName>
</protein>
<evidence type="ECO:0000313" key="2">
    <source>
        <dbReference type="Proteomes" id="UP000237511"/>
    </source>
</evidence>
<organism evidence="1 2">
    <name type="scientific">Sinorhizobium americanum</name>
    <dbReference type="NCBI Taxonomy" id="194963"/>
    <lineage>
        <taxon>Bacteria</taxon>
        <taxon>Pseudomonadati</taxon>
        <taxon>Pseudomonadota</taxon>
        <taxon>Alphaproteobacteria</taxon>
        <taxon>Hyphomicrobiales</taxon>
        <taxon>Rhizobiaceae</taxon>
        <taxon>Sinorhizobium/Ensifer group</taxon>
        <taxon>Sinorhizobium</taxon>
    </lineage>
</organism>
<dbReference type="Proteomes" id="UP000237511">
    <property type="component" value="Unassembled WGS sequence"/>
</dbReference>
<gene>
    <name evidence="1" type="ORF">ATY31_17645</name>
</gene>
<sequence length="318" mass="34901">MPSNLEAKTCQWTNQAEALAAFAEFTGKTQSASHIKPLHWYVACRLVIEGGFDPEDIVPRPPFRVKRRSGKAPVLEYEPSLARGGERTVLGGLKTKNVDVVVTREGIGPVLAVSCKGVTGAFRNLTNRMEETIGECTNLHITYPALVLGYLVLLRANRMIEIALDDAAEAVADAEPGNEGTKTLAANDIAMTEGGEPVAGIVRFHNALRELVGRRGIRDDVSRYEAIGFGLVEMHGSERNTLLDSFPLPDSPLRLTGFFDTLYARYDERFVVSAPDLSRTTRRLEWDPASPAFRVPNLDYAPRVSGQPADMPIAESYE</sequence>
<evidence type="ECO:0008006" key="3">
    <source>
        <dbReference type="Google" id="ProtNLM"/>
    </source>
</evidence>
<comment type="caution">
    <text evidence="1">The sequence shown here is derived from an EMBL/GenBank/DDBJ whole genome shotgun (WGS) entry which is preliminary data.</text>
</comment>
<name>A0A2S3YLP1_9HYPH</name>
<accession>A0A2S3YLP1</accession>
<evidence type="ECO:0000313" key="1">
    <source>
        <dbReference type="EMBL" id="POH29829.1"/>
    </source>
</evidence>
<dbReference type="AlphaFoldDB" id="A0A2S3YLP1"/>